<name>A0A6C0L3C3_PSEAI</name>
<organism evidence="1">
    <name type="scientific">Pseudomonas aeruginosa</name>
    <dbReference type="NCBI Taxonomy" id="287"/>
    <lineage>
        <taxon>Bacteria</taxon>
        <taxon>Pseudomonadati</taxon>
        <taxon>Pseudomonadota</taxon>
        <taxon>Gammaproteobacteria</taxon>
        <taxon>Pseudomonadales</taxon>
        <taxon>Pseudomonadaceae</taxon>
        <taxon>Pseudomonas</taxon>
    </lineage>
</organism>
<sequence length="75" mass="8362">MQTTYIGQDKFIQRGGRIFRITEQSADAATSAEWADGVLARENVQFPNGRMSHEVANEVLEKAEDTLLDFLCVTA</sequence>
<proteinExistence type="predicted"/>
<accession>A0A6C0L3C3</accession>
<protein>
    <submittedName>
        <fullName evidence="1">Uncharacterized protein</fullName>
    </submittedName>
</protein>
<dbReference type="RefSeq" id="WP_023093716.1">
    <property type="nucleotide sequence ID" value="NZ_CAADQC010000121.1"/>
</dbReference>
<dbReference type="EMBL" id="MN583270">
    <property type="protein sequence ID" value="QHU24509.1"/>
    <property type="molecule type" value="Genomic_DNA"/>
</dbReference>
<keyword evidence="1" id="KW-0614">Plasmid</keyword>
<reference evidence="1" key="1">
    <citation type="submission" date="2019-10" db="EMBL/GenBank/DDBJ databases">
        <title>Extensively Drug-Resistant Pseudomonas aeruginosa ST664 clone carrying KPC-2-encoding megaplasmid in a burn clinic.</title>
        <authorList>
            <person name="Li Z."/>
            <person name="Cai Z."/>
            <person name="Cai Z."/>
            <person name="Zhang Y."/>
            <person name="Fu T."/>
            <person name="Jin Y."/>
            <person name="Cheng Z."/>
            <person name="Jin S."/>
            <person name="Wu W."/>
            <person name="Yang L."/>
            <person name="Bai F."/>
        </authorList>
    </citation>
    <scope>NUCLEOTIDE SEQUENCE</scope>
    <source>
        <strain evidence="1">NK546</strain>
        <plasmid evidence="1">pNK546b</plasmid>
    </source>
</reference>
<evidence type="ECO:0000313" key="1">
    <source>
        <dbReference type="EMBL" id="QHU24509.1"/>
    </source>
</evidence>
<geneLocation type="plasmid" evidence="1">
    <name>pNK546b</name>
</geneLocation>
<dbReference type="AlphaFoldDB" id="A0A6C0L3C3"/>